<gene>
    <name evidence="1" type="ORF">AVDCRST_MAG92-2568</name>
</gene>
<proteinExistence type="predicted"/>
<name>A0A6J4IX21_9CYAN</name>
<reference evidence="1" key="1">
    <citation type="submission" date="2020-02" db="EMBL/GenBank/DDBJ databases">
        <authorList>
            <person name="Meier V. D."/>
        </authorList>
    </citation>
    <scope>NUCLEOTIDE SEQUENCE</scope>
    <source>
        <strain evidence="1">AVDCRST_MAG92</strain>
    </source>
</reference>
<dbReference type="AlphaFoldDB" id="A0A6J4IX21"/>
<organism evidence="1">
    <name type="scientific">uncultured Coleofasciculus sp</name>
    <dbReference type="NCBI Taxonomy" id="1267456"/>
    <lineage>
        <taxon>Bacteria</taxon>
        <taxon>Bacillati</taxon>
        <taxon>Cyanobacteriota</taxon>
        <taxon>Cyanophyceae</taxon>
        <taxon>Coleofasciculales</taxon>
        <taxon>Coleofasciculaceae</taxon>
        <taxon>Coleofasciculus</taxon>
        <taxon>environmental samples</taxon>
    </lineage>
</organism>
<sequence length="47" mass="5352">MSPFKLKTGQHLKVLNLHRVVELFTEQLLLACIRAAIEPNPQELAIQ</sequence>
<accession>A0A6J4IX21</accession>
<protein>
    <submittedName>
        <fullName evidence="1">Uncharacterized protein</fullName>
    </submittedName>
</protein>
<evidence type="ECO:0000313" key="1">
    <source>
        <dbReference type="EMBL" id="CAA9263108.1"/>
    </source>
</evidence>
<dbReference type="EMBL" id="CADCTM010000395">
    <property type="protein sequence ID" value="CAA9263108.1"/>
    <property type="molecule type" value="Genomic_DNA"/>
</dbReference>